<protein>
    <recommendedName>
        <fullName evidence="5">Transmembrane protein</fullName>
    </recommendedName>
</protein>
<sequence>MRRFFHRKAAQTRSTATTAANGGQLGARPRSSSSSVSPSHAPTKRVRAPALRSRSMSVLNGPITTPTTGPPRRFHRSLSFCGENPPISCLSRQLTRTEEDEVFRSYTRRVYGLFGVLSAIIVGIAIYAYLYNYGSKS</sequence>
<evidence type="ECO:0000256" key="1">
    <source>
        <dbReference type="SAM" id="MobiDB-lite"/>
    </source>
</evidence>
<feature type="region of interest" description="Disordered" evidence="1">
    <location>
        <begin position="1"/>
        <end position="73"/>
    </location>
</feature>
<feature type="transmembrane region" description="Helical" evidence="2">
    <location>
        <begin position="110"/>
        <end position="130"/>
    </location>
</feature>
<keyword evidence="4" id="KW-1185">Reference proteome</keyword>
<gene>
    <name evidence="3" type="ORF">HNY73_023009</name>
</gene>
<feature type="compositionally biased region" description="Basic residues" evidence="1">
    <location>
        <begin position="1"/>
        <end position="10"/>
    </location>
</feature>
<organism evidence="3 4">
    <name type="scientific">Argiope bruennichi</name>
    <name type="common">Wasp spider</name>
    <name type="synonym">Aranea bruennichi</name>
    <dbReference type="NCBI Taxonomy" id="94029"/>
    <lineage>
        <taxon>Eukaryota</taxon>
        <taxon>Metazoa</taxon>
        <taxon>Ecdysozoa</taxon>
        <taxon>Arthropoda</taxon>
        <taxon>Chelicerata</taxon>
        <taxon>Arachnida</taxon>
        <taxon>Araneae</taxon>
        <taxon>Araneomorphae</taxon>
        <taxon>Entelegynae</taxon>
        <taxon>Araneoidea</taxon>
        <taxon>Araneidae</taxon>
        <taxon>Argiope</taxon>
    </lineage>
</organism>
<dbReference type="Proteomes" id="UP000807504">
    <property type="component" value="Unassembled WGS sequence"/>
</dbReference>
<accession>A0A8T0E438</accession>
<keyword evidence="2" id="KW-0472">Membrane</keyword>
<keyword evidence="2" id="KW-0812">Transmembrane</keyword>
<keyword evidence="2" id="KW-1133">Transmembrane helix</keyword>
<name>A0A8T0E438_ARGBR</name>
<dbReference type="AlphaFoldDB" id="A0A8T0E438"/>
<evidence type="ECO:0000313" key="3">
    <source>
        <dbReference type="EMBL" id="KAF8764987.1"/>
    </source>
</evidence>
<dbReference type="EMBL" id="JABXBU010002231">
    <property type="protein sequence ID" value="KAF8764987.1"/>
    <property type="molecule type" value="Genomic_DNA"/>
</dbReference>
<feature type="compositionally biased region" description="Low complexity" evidence="1">
    <location>
        <begin position="61"/>
        <end position="71"/>
    </location>
</feature>
<evidence type="ECO:0000256" key="2">
    <source>
        <dbReference type="SAM" id="Phobius"/>
    </source>
</evidence>
<comment type="caution">
    <text evidence="3">The sequence shown here is derived from an EMBL/GenBank/DDBJ whole genome shotgun (WGS) entry which is preliminary data.</text>
</comment>
<reference evidence="3" key="1">
    <citation type="journal article" date="2020" name="bioRxiv">
        <title>Chromosome-level reference genome of the European wasp spider Argiope bruennichi: a resource for studies on range expansion and evolutionary adaptation.</title>
        <authorList>
            <person name="Sheffer M.M."/>
            <person name="Hoppe A."/>
            <person name="Krehenwinkel H."/>
            <person name="Uhl G."/>
            <person name="Kuss A.W."/>
            <person name="Jensen L."/>
            <person name="Jensen C."/>
            <person name="Gillespie R.G."/>
            <person name="Hoff K.J."/>
            <person name="Prost S."/>
        </authorList>
    </citation>
    <scope>NUCLEOTIDE SEQUENCE</scope>
</reference>
<evidence type="ECO:0000313" key="4">
    <source>
        <dbReference type="Proteomes" id="UP000807504"/>
    </source>
</evidence>
<feature type="compositionally biased region" description="Low complexity" evidence="1">
    <location>
        <begin position="28"/>
        <end position="39"/>
    </location>
</feature>
<feature type="compositionally biased region" description="Low complexity" evidence="1">
    <location>
        <begin position="11"/>
        <end position="20"/>
    </location>
</feature>
<reference evidence="3" key="2">
    <citation type="submission" date="2020-06" db="EMBL/GenBank/DDBJ databases">
        <authorList>
            <person name="Sheffer M."/>
        </authorList>
    </citation>
    <scope>NUCLEOTIDE SEQUENCE</scope>
</reference>
<proteinExistence type="predicted"/>
<evidence type="ECO:0008006" key="5">
    <source>
        <dbReference type="Google" id="ProtNLM"/>
    </source>
</evidence>